<evidence type="ECO:0000313" key="2">
    <source>
        <dbReference type="Proteomes" id="UP000027195"/>
    </source>
</evidence>
<dbReference type="EMBL" id="KL198019">
    <property type="protein sequence ID" value="KDQ19421.1"/>
    <property type="molecule type" value="Genomic_DNA"/>
</dbReference>
<dbReference type="HOGENOM" id="CLU_959728_0_0_1"/>
<evidence type="ECO:0000313" key="1">
    <source>
        <dbReference type="EMBL" id="KDQ19421.1"/>
    </source>
</evidence>
<organism evidence="1 2">
    <name type="scientific">Botryobasidium botryosum (strain FD-172 SS1)</name>
    <dbReference type="NCBI Taxonomy" id="930990"/>
    <lineage>
        <taxon>Eukaryota</taxon>
        <taxon>Fungi</taxon>
        <taxon>Dikarya</taxon>
        <taxon>Basidiomycota</taxon>
        <taxon>Agaricomycotina</taxon>
        <taxon>Agaricomycetes</taxon>
        <taxon>Cantharellales</taxon>
        <taxon>Botryobasidiaceae</taxon>
        <taxon>Botryobasidium</taxon>
    </lineage>
</organism>
<sequence length="290" mass="31472">MGRSFLSLPYEKPADVATSGADVYDDDNCPKKWTPWSPFDPDSDAFFSSPEAVYEVVVSDAIKYPDEHERTLPPSRIIEAPRRSIPIYPVDDACEDEDGDSIDSGDESSIAVRGPRQVYERGPPAFRSDPRPPTDWELVIAPDVEVTEDGRIEAIAPPTPTSVVIPPSPVRTPAVVPSTTYRLGYSTVSPLPMTNTSLPTPQPSDAPDRIFFNGIEQPPRLIPHLSSTPHSPIINSPSSRMLPGWNDLVHVVSTGMSATPRAQQQPQPALAPPAPRASVAVASVRVFALH</sequence>
<gene>
    <name evidence="1" type="ORF">BOTBODRAFT_170523</name>
</gene>
<proteinExistence type="predicted"/>
<accession>A0A067N6N1</accession>
<dbReference type="AlphaFoldDB" id="A0A067N6N1"/>
<reference evidence="2" key="1">
    <citation type="journal article" date="2014" name="Proc. Natl. Acad. Sci. U.S.A.">
        <title>Extensive sampling of basidiomycete genomes demonstrates inadequacy of the white-rot/brown-rot paradigm for wood decay fungi.</title>
        <authorList>
            <person name="Riley R."/>
            <person name="Salamov A.A."/>
            <person name="Brown D.W."/>
            <person name="Nagy L.G."/>
            <person name="Floudas D."/>
            <person name="Held B.W."/>
            <person name="Levasseur A."/>
            <person name="Lombard V."/>
            <person name="Morin E."/>
            <person name="Otillar R."/>
            <person name="Lindquist E.A."/>
            <person name="Sun H."/>
            <person name="LaButti K.M."/>
            <person name="Schmutz J."/>
            <person name="Jabbour D."/>
            <person name="Luo H."/>
            <person name="Baker S.E."/>
            <person name="Pisabarro A.G."/>
            <person name="Walton J.D."/>
            <person name="Blanchette R.A."/>
            <person name="Henrissat B."/>
            <person name="Martin F."/>
            <person name="Cullen D."/>
            <person name="Hibbett D.S."/>
            <person name="Grigoriev I.V."/>
        </authorList>
    </citation>
    <scope>NUCLEOTIDE SEQUENCE [LARGE SCALE GENOMIC DNA]</scope>
    <source>
        <strain evidence="2">FD-172 SS1</strain>
    </source>
</reference>
<dbReference type="Proteomes" id="UP000027195">
    <property type="component" value="Unassembled WGS sequence"/>
</dbReference>
<name>A0A067N6N1_BOTB1</name>
<dbReference type="InParanoid" id="A0A067N6N1"/>
<protein>
    <submittedName>
        <fullName evidence="1">Uncharacterized protein</fullName>
    </submittedName>
</protein>
<keyword evidence="2" id="KW-1185">Reference proteome</keyword>